<dbReference type="RefSeq" id="WP_156609645.1">
    <property type="nucleotide sequence ID" value="NZ_WPCU01000005.1"/>
</dbReference>
<dbReference type="Pfam" id="PF00106">
    <property type="entry name" value="adh_short"/>
    <property type="match status" value="1"/>
</dbReference>
<name>A0A6A9UUA6_9ACTN</name>
<reference evidence="3 4" key="1">
    <citation type="submission" date="2019-12" db="EMBL/GenBank/DDBJ databases">
        <title>Auraticoccus cholistani sp. nov., an actinomycete isolated from soil of Cholistan desert.</title>
        <authorList>
            <person name="Cheema M.T."/>
        </authorList>
    </citation>
    <scope>NUCLEOTIDE SEQUENCE [LARGE SCALE GENOMIC DNA]</scope>
    <source>
        <strain evidence="3 4">F435</strain>
    </source>
</reference>
<dbReference type="PANTHER" id="PTHR43669:SF6">
    <property type="entry name" value="DECAPRENYLPHOSPHORYL-2-KETO-BETA-D-ERYTHRO-PENTOSE REDUCTASE"/>
    <property type="match status" value="1"/>
</dbReference>
<keyword evidence="4" id="KW-1185">Reference proteome</keyword>
<comment type="similarity">
    <text evidence="1">Belongs to the short-chain dehydrogenases/reductases (SDR) family.</text>
</comment>
<evidence type="ECO:0000256" key="1">
    <source>
        <dbReference type="ARBA" id="ARBA00006484"/>
    </source>
</evidence>
<dbReference type="PANTHER" id="PTHR43669">
    <property type="entry name" value="5-KETO-D-GLUCONATE 5-REDUCTASE"/>
    <property type="match status" value="1"/>
</dbReference>
<proteinExistence type="inferred from homology"/>
<gene>
    <name evidence="3" type="ORF">GC722_09515</name>
</gene>
<dbReference type="InterPro" id="IPR036291">
    <property type="entry name" value="NAD(P)-bd_dom_sf"/>
</dbReference>
<dbReference type="PRINTS" id="PR00081">
    <property type="entry name" value="GDHRDH"/>
</dbReference>
<dbReference type="Proteomes" id="UP000435304">
    <property type="component" value="Unassembled WGS sequence"/>
</dbReference>
<keyword evidence="2" id="KW-0560">Oxidoreductase</keyword>
<organism evidence="3 4">
    <name type="scientific">Auraticoccus cholistanensis</name>
    <dbReference type="NCBI Taxonomy" id="2656650"/>
    <lineage>
        <taxon>Bacteria</taxon>
        <taxon>Bacillati</taxon>
        <taxon>Actinomycetota</taxon>
        <taxon>Actinomycetes</taxon>
        <taxon>Propionibacteriales</taxon>
        <taxon>Propionibacteriaceae</taxon>
        <taxon>Auraticoccus</taxon>
    </lineage>
</organism>
<sequence length="232" mass="24160">MPAHAVVVGASSTIGAAIARRVAAHVDVVHLWGRDEVRLAEAADGCRPLATALTHRVDVRDAEQVGAALQQVPAEEPLRTVVWAAGLFDWGATDTADPVRWQQLLDTNLTAAAVLTARVGPALVRSAPSSLVFIGSGAASQAYPDNAAYVASKHGLAGLSRAVFLDLRDRDVKVSLVSPGLVAAGAGLLSPQGQARPDSLIQPEDVADAVEFVLTSPPHVCPTEIRLAPQRS</sequence>
<protein>
    <submittedName>
        <fullName evidence="3">SDR family NAD(P)-dependent oxidoreductase</fullName>
    </submittedName>
</protein>
<dbReference type="AlphaFoldDB" id="A0A6A9UUA6"/>
<comment type="caution">
    <text evidence="3">The sequence shown here is derived from an EMBL/GenBank/DDBJ whole genome shotgun (WGS) entry which is preliminary data.</text>
</comment>
<dbReference type="GO" id="GO:0016491">
    <property type="term" value="F:oxidoreductase activity"/>
    <property type="evidence" value="ECO:0007669"/>
    <property type="project" value="UniProtKB-KW"/>
</dbReference>
<dbReference type="CDD" id="cd05233">
    <property type="entry name" value="SDR_c"/>
    <property type="match status" value="1"/>
</dbReference>
<evidence type="ECO:0000313" key="4">
    <source>
        <dbReference type="Proteomes" id="UP000435304"/>
    </source>
</evidence>
<dbReference type="InterPro" id="IPR002347">
    <property type="entry name" value="SDR_fam"/>
</dbReference>
<accession>A0A6A9UUA6</accession>
<dbReference type="SUPFAM" id="SSF51735">
    <property type="entry name" value="NAD(P)-binding Rossmann-fold domains"/>
    <property type="match status" value="1"/>
</dbReference>
<dbReference type="EMBL" id="WPCU01000005">
    <property type="protein sequence ID" value="MVA76261.1"/>
    <property type="molecule type" value="Genomic_DNA"/>
</dbReference>
<dbReference type="Gene3D" id="3.40.50.720">
    <property type="entry name" value="NAD(P)-binding Rossmann-like Domain"/>
    <property type="match status" value="1"/>
</dbReference>
<evidence type="ECO:0000313" key="3">
    <source>
        <dbReference type="EMBL" id="MVA76261.1"/>
    </source>
</evidence>
<evidence type="ECO:0000256" key="2">
    <source>
        <dbReference type="ARBA" id="ARBA00023002"/>
    </source>
</evidence>